<reference evidence="2 3" key="3">
    <citation type="journal article" date="2013" name="Genome Biol.">
        <title>Assembly of a phased diploid Candida albicans genome facilitates allele-specific measurements and provides a simple model for repeat and indel structure.</title>
        <authorList>
            <person name="Muzzey D."/>
            <person name="Schwartz K."/>
            <person name="Weissman J.S."/>
            <person name="Sherlock G."/>
        </authorList>
    </citation>
    <scope>NUCLEOTIDE SEQUENCE [LARGE SCALE GENOMIC DNA]</scope>
    <source>
        <strain evidence="3">SC5314 / ATCC MYA-2876</strain>
    </source>
</reference>
<dbReference type="STRING" id="237561.A0A1D8PS06"/>
<dbReference type="InParanoid" id="A0A1D8PS06"/>
<evidence type="ECO:0000313" key="3">
    <source>
        <dbReference type="Proteomes" id="UP000000559"/>
    </source>
</evidence>
<dbReference type="AlphaFoldDB" id="A0A1D8PS06"/>
<gene>
    <name evidence="2" type="ordered locus">CAALFM_CR01600CA</name>
    <name evidence="1" type="ordered locus">orf19.10081</name>
</gene>
<organism evidence="2 3">
    <name type="scientific">Candida albicans (strain SC5314 / ATCC MYA-2876)</name>
    <name type="common">Yeast</name>
    <dbReference type="NCBI Taxonomy" id="237561"/>
    <lineage>
        <taxon>Eukaryota</taxon>
        <taxon>Fungi</taxon>
        <taxon>Dikarya</taxon>
        <taxon>Ascomycota</taxon>
        <taxon>Saccharomycotina</taxon>
        <taxon>Pichiomycetes</taxon>
        <taxon>Debaryomycetaceae</taxon>
        <taxon>Candida/Lodderomyces clade</taxon>
        <taxon>Candida</taxon>
    </lineage>
</organism>
<dbReference type="VEuPathDB" id="FungiDB:CR_01600C_A"/>
<reference evidence="2 3" key="1">
    <citation type="journal article" date="2004" name="Proc. Natl. Acad. Sci. U.S.A.">
        <title>The diploid genome sequence of Candida albicans.</title>
        <authorList>
            <person name="Jones T."/>
            <person name="Federspiel N.A."/>
            <person name="Chibana H."/>
            <person name="Dungan J."/>
            <person name="Kalman S."/>
            <person name="Magee B.B."/>
            <person name="Newport G."/>
            <person name="Thorstenson Y.R."/>
            <person name="Agabian N."/>
            <person name="Magee P.T."/>
            <person name="Davis R.W."/>
            <person name="Scherer S."/>
        </authorList>
    </citation>
    <scope>NUCLEOTIDE SEQUENCE [LARGE SCALE GENOMIC DNA]</scope>
    <source>
        <strain evidence="3">SC5314 / ATCC MYA-2876</strain>
    </source>
</reference>
<keyword evidence="3" id="KW-1185">Reference proteome</keyword>
<dbReference type="GeneID" id="3640080"/>
<dbReference type="Proteomes" id="UP000000559">
    <property type="component" value="Chromosome R"/>
</dbReference>
<evidence type="ECO:0000313" key="2">
    <source>
        <dbReference type="EMBL" id="AOW30919.1"/>
    </source>
</evidence>
<reference evidence="2 3" key="2">
    <citation type="journal article" date="2007" name="Genome Biol.">
        <title>Assembly of the Candida albicans genome into sixteen supercontigs aligned on the eight chromosomes.</title>
        <authorList>
            <person name="van het Hoog M."/>
            <person name="Rast T.J."/>
            <person name="Martchenko M."/>
            <person name="Grindle S."/>
            <person name="Dignard D."/>
            <person name="Hogues H."/>
            <person name="Cuomo C."/>
            <person name="Berriman M."/>
            <person name="Scherer S."/>
            <person name="Magee B.B."/>
            <person name="Whiteway M."/>
            <person name="Chibana H."/>
            <person name="Nantel A."/>
            <person name="Magee P.T."/>
        </authorList>
    </citation>
    <scope>GENOME REANNOTATION</scope>
    <source>
        <strain evidence="3">SC5314 / ATCC MYA-2876</strain>
    </source>
</reference>
<evidence type="ECO:0000313" key="1">
    <source>
        <dbReference type="CGD" id="CAL0000181162"/>
    </source>
</evidence>
<name>A0A1D8PS06_CANAL</name>
<dbReference type="KEGG" id="cal:CAALFM_CR01600CA"/>
<sequence>MLISLLRRQSNLNSFRSSYFSLLLRRSSSKSSTAFFHENPISRTDAITNNDFNPNLKFKHYYDSQNCFINPCSHYNKHTVARPKKIEQFYTPPQNFQDIIDQNENNIPVEGSFVEITRPDFKPRIGLVVRQALSRFDARYNKLQVLTSDNELIDVSASEVNFHLHQMIPHDFISCQQIVTSRHNKKCKERIRAIEFLDSFINDVVDLKTCMEPMFDRIYAQVSTNSISHVTLVDIIDAIKYQETLVIKIGSSFYNQCVLLFSIHWCLVSSPKWIVPNYFANNKLTNVLQGHSNNFHTRASYFVTPGNISVSISKFMRYMKNPDSHEIIEKFLAQLKTRNGDELSHFLQVYDGRHLAYILEVIKFAIVYPHDSIIKQLNKLASFKNCSTPNDLYNKLLDLNIYDKSTDVVLSSGIVGSSDRINVSSADQLQIENLWSGENGDLFRHLRTKKKYYRDHIIYGLPLDDNETCSRFAISLETINSRKYILNIHIPDITTVLPPGDFMMENMFDKFTELSNKFSNSFQSNLFSNRFEESKRFHKYETVDSENLWDDELLQNSKSQRNPSKVTCMTISFQFNSYEPEPFKYFENKISVSFDSISNLNVKILDKELLEKCLSGKLETSLFKLLRRNQTQGFSDRPHLNKGDIHNINYINGIMKTFFKMREHSGAAVIKPQQESLVSSSSNFLSKIGADKPRLYSHSDFILRELQIFTGALVAEYCTQHRIPAMFHCQDVEPTVYDSDKVMVTHDNIMIPPYDSENYHHSILAKDSDGYISLQASFVSKNYLSPENVIAGPGNNNLLLGLKNGYINIVDVFTKKEAIINQYQLLSYQQALFSRNLSMEKGYLKTVQQFNILKSLGYQLQGPLTESRLGSYIEACHQSHEISSFVGSILRKYVVLKWLEKAQIDINEGNGLEVFHCIVTLVGKKYDLGVVCKCFCMELGIEIDVLTENSDIHIGSKLVCDKVLQVNAIDRTCLLRDENYGSTWYL</sequence>
<protein>
    <submittedName>
        <fullName evidence="2">Uncharacterized protein</fullName>
    </submittedName>
</protein>
<proteinExistence type="predicted"/>
<dbReference type="EMBL" id="CP017630">
    <property type="protein sequence ID" value="AOW30919.1"/>
    <property type="molecule type" value="Genomic_DNA"/>
</dbReference>
<dbReference type="OrthoDB" id="1865897at2759"/>
<dbReference type="CGD" id="CAL0000181162">
    <property type="gene designation" value="orf19.10081"/>
</dbReference>
<accession>A0A1D8PS06</accession>
<dbReference type="RefSeq" id="XP_718215.2">
    <property type="nucleotide sequence ID" value="XM_713122.2"/>
</dbReference>